<name>D3FEF6_CONWI</name>
<evidence type="ECO:0000256" key="1">
    <source>
        <dbReference type="ARBA" id="ARBA00013260"/>
    </source>
</evidence>
<dbReference type="InterPro" id="IPR036416">
    <property type="entry name" value="Pept_tRNA_hydro_sf"/>
</dbReference>
<feature type="site" description="Discriminates between blocked and unblocked aminoacyl-tRNA" evidence="7">
    <location>
        <position position="22"/>
    </location>
</feature>
<comment type="function">
    <text evidence="7">Hydrolyzes ribosome-free peptidyl-tRNAs (with 1 or more amino acids incorporated), which drop off the ribosome during protein synthesis, or as a result of ribosome stalling.</text>
</comment>
<dbReference type="HOGENOM" id="CLU_062456_2_2_11"/>
<proteinExistence type="inferred from homology"/>
<dbReference type="GO" id="GO:0005737">
    <property type="term" value="C:cytoplasm"/>
    <property type="evidence" value="ECO:0007669"/>
    <property type="project" value="UniProtKB-SubCell"/>
</dbReference>
<dbReference type="Proteomes" id="UP000008229">
    <property type="component" value="Chromosome"/>
</dbReference>
<evidence type="ECO:0000256" key="2">
    <source>
        <dbReference type="ARBA" id="ARBA00022555"/>
    </source>
</evidence>
<reference evidence="10 11" key="1">
    <citation type="journal article" date="2010" name="Stand. Genomic Sci.">
        <title>Complete genome sequence of Conexibacter woesei type strain (ID131577).</title>
        <authorList>
            <person name="Pukall R."/>
            <person name="Lapidus A."/>
            <person name="Glavina Del Rio T."/>
            <person name="Copeland A."/>
            <person name="Tice H."/>
            <person name="Cheng J.-F."/>
            <person name="Lucas S."/>
            <person name="Chen F."/>
            <person name="Nolan M."/>
            <person name="Bruce D."/>
            <person name="Goodwin L."/>
            <person name="Pitluck S."/>
            <person name="Mavromatis K."/>
            <person name="Ivanova N."/>
            <person name="Ovchinnikova G."/>
            <person name="Pati A."/>
            <person name="Chen A."/>
            <person name="Palaniappan K."/>
            <person name="Land M."/>
            <person name="Hauser L."/>
            <person name="Chang Y.-J."/>
            <person name="Jeffries C.D."/>
            <person name="Chain P."/>
            <person name="Meincke L."/>
            <person name="Sims D."/>
            <person name="Brettin T."/>
            <person name="Detter J.C."/>
            <person name="Rohde M."/>
            <person name="Goeker M."/>
            <person name="Bristow J."/>
            <person name="Eisen J.A."/>
            <person name="Markowitz V."/>
            <person name="Kyrpides N.C."/>
            <person name="Klenk H.-P."/>
            <person name="Hugenholtz P."/>
        </authorList>
    </citation>
    <scope>NUCLEOTIDE SEQUENCE [LARGE SCALE GENOMIC DNA]</scope>
    <source>
        <strain evidence="11">DSM 14684 / CIP 108061 / JCM 11494 / NBRC 100937 / ID131577</strain>
    </source>
</reference>
<evidence type="ECO:0000256" key="6">
    <source>
        <dbReference type="ARBA" id="ARBA00050038"/>
    </source>
</evidence>
<keyword evidence="7" id="KW-0963">Cytoplasm</keyword>
<feature type="binding site" evidence="7">
    <location>
        <position position="27"/>
    </location>
    <ligand>
        <name>tRNA</name>
        <dbReference type="ChEBI" id="CHEBI:17843"/>
    </ligand>
</feature>
<organism evidence="10 11">
    <name type="scientific">Conexibacter woesei (strain DSM 14684 / CCUG 47730 / CIP 108061 / JCM 11494 / NBRC 100937 / ID131577)</name>
    <dbReference type="NCBI Taxonomy" id="469383"/>
    <lineage>
        <taxon>Bacteria</taxon>
        <taxon>Bacillati</taxon>
        <taxon>Actinomycetota</taxon>
        <taxon>Thermoleophilia</taxon>
        <taxon>Solirubrobacterales</taxon>
        <taxon>Conexibacteraceae</taxon>
        <taxon>Conexibacter</taxon>
    </lineage>
</organism>
<dbReference type="InterPro" id="IPR001328">
    <property type="entry name" value="Pept_tRNA_hydro"/>
</dbReference>
<dbReference type="HAMAP" id="MF_00083">
    <property type="entry name" value="Pept_tRNA_hydro_bact"/>
    <property type="match status" value="1"/>
</dbReference>
<dbReference type="GO" id="GO:0072344">
    <property type="term" value="P:rescue of stalled ribosome"/>
    <property type="evidence" value="ECO:0007669"/>
    <property type="project" value="UniProtKB-UniRule"/>
</dbReference>
<keyword evidence="11" id="KW-1185">Reference proteome</keyword>
<evidence type="ECO:0000256" key="8">
    <source>
        <dbReference type="RuleBase" id="RU000673"/>
    </source>
</evidence>
<dbReference type="GO" id="GO:0004045">
    <property type="term" value="F:peptidyl-tRNA hydrolase activity"/>
    <property type="evidence" value="ECO:0007669"/>
    <property type="project" value="UniProtKB-UniRule"/>
</dbReference>
<feature type="binding site" evidence="7">
    <location>
        <position position="130"/>
    </location>
    <ligand>
        <name>tRNA</name>
        <dbReference type="ChEBI" id="CHEBI:17843"/>
    </ligand>
</feature>
<evidence type="ECO:0000256" key="9">
    <source>
        <dbReference type="RuleBase" id="RU004320"/>
    </source>
</evidence>
<dbReference type="CDD" id="cd00462">
    <property type="entry name" value="PTH"/>
    <property type="match status" value="1"/>
</dbReference>
<dbReference type="PROSITE" id="PS01195">
    <property type="entry name" value="PEPT_TRNA_HYDROL_1"/>
    <property type="match status" value="1"/>
</dbReference>
<dbReference type="EC" id="3.1.1.29" evidence="1 7"/>
<sequence length="203" mass="21916">MRLGRSAAGASPADWLVVGLGNPGSQYAATRHNIGFEVANVLAARWQLPRAKRKFGALVTDGRTPGPTHPRPRVAVLLPQTYMNESGRAVGPARGAYRVPLERVLVLHDEIDLPFGDIRARIGGGLAGHNGLKSLKRELGSPDFARVRIGVDRPPTTDPERVAGYVLGRFSEPRADVEDLIARAADIAERIVLGEIEPEARRA</sequence>
<dbReference type="GO" id="GO:0006515">
    <property type="term" value="P:protein quality control for misfolded or incompletely synthesized proteins"/>
    <property type="evidence" value="ECO:0007669"/>
    <property type="project" value="UniProtKB-UniRule"/>
</dbReference>
<evidence type="ECO:0000256" key="5">
    <source>
        <dbReference type="ARBA" id="ARBA00038063"/>
    </source>
</evidence>
<dbReference type="STRING" id="469383.Cwoe_5242"/>
<comment type="similarity">
    <text evidence="5 7 9">Belongs to the PTH family.</text>
</comment>
<evidence type="ECO:0000256" key="3">
    <source>
        <dbReference type="ARBA" id="ARBA00022801"/>
    </source>
</evidence>
<comment type="subcellular location">
    <subcellularLocation>
        <location evidence="7">Cytoplasm</location>
    </subcellularLocation>
</comment>
<evidence type="ECO:0000256" key="4">
    <source>
        <dbReference type="ARBA" id="ARBA00022884"/>
    </source>
</evidence>
<keyword evidence="4 7" id="KW-0694">RNA-binding</keyword>
<dbReference type="Pfam" id="PF01195">
    <property type="entry name" value="Pept_tRNA_hydro"/>
    <property type="match status" value="1"/>
</dbReference>
<dbReference type="Gene3D" id="3.40.50.1470">
    <property type="entry name" value="Peptidyl-tRNA hydrolase"/>
    <property type="match status" value="1"/>
</dbReference>
<keyword evidence="3 7" id="KW-0378">Hydrolase</keyword>
<keyword evidence="2 7" id="KW-0820">tRNA-binding</keyword>
<dbReference type="KEGG" id="cwo:Cwoe_5242"/>
<dbReference type="PANTHER" id="PTHR17224">
    <property type="entry name" value="PEPTIDYL-TRNA HYDROLASE"/>
    <property type="match status" value="1"/>
</dbReference>
<dbReference type="SUPFAM" id="SSF53178">
    <property type="entry name" value="Peptidyl-tRNA hydrolase-like"/>
    <property type="match status" value="1"/>
</dbReference>
<evidence type="ECO:0000313" key="11">
    <source>
        <dbReference type="Proteomes" id="UP000008229"/>
    </source>
</evidence>
<feature type="site" description="Stabilizes the basic form of H active site to accept a proton" evidence="7">
    <location>
        <position position="109"/>
    </location>
</feature>
<dbReference type="PROSITE" id="PS01196">
    <property type="entry name" value="PEPT_TRNA_HYDROL_2"/>
    <property type="match status" value="1"/>
</dbReference>
<feature type="binding site" evidence="7">
    <location>
        <position position="84"/>
    </location>
    <ligand>
        <name>tRNA</name>
        <dbReference type="ChEBI" id="CHEBI:17843"/>
    </ligand>
</feature>
<dbReference type="RefSeq" id="WP_012936699.1">
    <property type="nucleotide sequence ID" value="NC_013739.1"/>
</dbReference>
<feature type="binding site" evidence="7">
    <location>
        <position position="82"/>
    </location>
    <ligand>
        <name>tRNA</name>
        <dbReference type="ChEBI" id="CHEBI:17843"/>
    </ligand>
</feature>
<comment type="function">
    <text evidence="7">Catalyzes the release of premature peptidyl moieties from peptidyl-tRNA molecules trapped in stalled 50S ribosomal subunits, and thus maintains levels of free tRNAs and 50S ribosomes.</text>
</comment>
<dbReference type="AlphaFoldDB" id="D3FEF6"/>
<comment type="subunit">
    <text evidence="7">Monomer.</text>
</comment>
<protein>
    <recommendedName>
        <fullName evidence="6 7">Peptidyl-tRNA hydrolase</fullName>
        <shortName evidence="7">Pth</shortName>
        <ecNumber evidence="1 7">3.1.1.29</ecNumber>
    </recommendedName>
</protein>
<dbReference type="OrthoDB" id="9800507at2"/>
<dbReference type="eggNOG" id="COG0193">
    <property type="taxonomic scope" value="Bacteria"/>
</dbReference>
<accession>D3FEF6</accession>
<dbReference type="InterPro" id="IPR018171">
    <property type="entry name" value="Pept_tRNA_hydro_CS"/>
</dbReference>
<dbReference type="GO" id="GO:0000049">
    <property type="term" value="F:tRNA binding"/>
    <property type="evidence" value="ECO:0007669"/>
    <property type="project" value="UniProtKB-UniRule"/>
</dbReference>
<comment type="catalytic activity">
    <reaction evidence="7 8">
        <text>an N-acyl-L-alpha-aminoacyl-tRNA + H2O = an N-acyl-L-amino acid + a tRNA + H(+)</text>
        <dbReference type="Rhea" id="RHEA:54448"/>
        <dbReference type="Rhea" id="RHEA-COMP:10123"/>
        <dbReference type="Rhea" id="RHEA-COMP:13883"/>
        <dbReference type="ChEBI" id="CHEBI:15377"/>
        <dbReference type="ChEBI" id="CHEBI:15378"/>
        <dbReference type="ChEBI" id="CHEBI:59874"/>
        <dbReference type="ChEBI" id="CHEBI:78442"/>
        <dbReference type="ChEBI" id="CHEBI:138191"/>
        <dbReference type="EC" id="3.1.1.29"/>
    </reaction>
</comment>
<gene>
    <name evidence="7" type="primary">pth</name>
    <name evidence="10" type="ordered locus">Cwoe_5242</name>
</gene>
<reference evidence="11" key="2">
    <citation type="submission" date="2010-01" db="EMBL/GenBank/DDBJ databases">
        <title>The complete genome of Conexibacter woesei DSM 14684.</title>
        <authorList>
            <consortium name="US DOE Joint Genome Institute (JGI-PGF)"/>
            <person name="Lucas S."/>
            <person name="Copeland A."/>
            <person name="Lapidus A."/>
            <person name="Glavina del Rio T."/>
            <person name="Dalin E."/>
            <person name="Tice H."/>
            <person name="Bruce D."/>
            <person name="Goodwin L."/>
            <person name="Pitluck S."/>
            <person name="Kyrpides N."/>
            <person name="Mavromatis K."/>
            <person name="Ivanova N."/>
            <person name="Mikhailova N."/>
            <person name="Chertkov O."/>
            <person name="Brettin T."/>
            <person name="Detter J.C."/>
            <person name="Han C."/>
            <person name="Larimer F."/>
            <person name="Land M."/>
            <person name="Hauser L."/>
            <person name="Markowitz V."/>
            <person name="Cheng J.-F."/>
            <person name="Hugenholtz P."/>
            <person name="Woyke T."/>
            <person name="Wu D."/>
            <person name="Pukall R."/>
            <person name="Steenblock K."/>
            <person name="Schneider S."/>
            <person name="Klenk H.-P."/>
            <person name="Eisen J.A."/>
        </authorList>
    </citation>
    <scope>NUCLEOTIDE SEQUENCE [LARGE SCALE GENOMIC DNA]</scope>
    <source>
        <strain evidence="11">DSM 14684 / CIP 108061 / JCM 11494 / NBRC 100937 / ID131577</strain>
    </source>
</reference>
<evidence type="ECO:0000256" key="7">
    <source>
        <dbReference type="HAMAP-Rule" id="MF_00083"/>
    </source>
</evidence>
<dbReference type="NCBIfam" id="TIGR00447">
    <property type="entry name" value="pth"/>
    <property type="match status" value="1"/>
</dbReference>
<dbReference type="EMBL" id="CP001854">
    <property type="protein sequence ID" value="ADB53648.1"/>
    <property type="molecule type" value="Genomic_DNA"/>
</dbReference>
<evidence type="ECO:0000313" key="10">
    <source>
        <dbReference type="EMBL" id="ADB53648.1"/>
    </source>
</evidence>
<dbReference type="PANTHER" id="PTHR17224:SF1">
    <property type="entry name" value="PEPTIDYL-TRNA HYDROLASE"/>
    <property type="match status" value="1"/>
</dbReference>
<feature type="active site" description="Proton acceptor" evidence="7">
    <location>
        <position position="32"/>
    </location>
</feature>